<accession>A0A2J6PGV9</accession>
<dbReference type="Proteomes" id="UP000235672">
    <property type="component" value="Unassembled WGS sequence"/>
</dbReference>
<feature type="non-terminal residue" evidence="2">
    <location>
        <position position="1"/>
    </location>
</feature>
<feature type="domain" description="Myb-like" evidence="1">
    <location>
        <begin position="71"/>
        <end position="120"/>
    </location>
</feature>
<proteinExistence type="predicted"/>
<reference evidence="2 3" key="1">
    <citation type="submission" date="2016-05" db="EMBL/GenBank/DDBJ databases">
        <title>A degradative enzymes factory behind the ericoid mycorrhizal symbiosis.</title>
        <authorList>
            <consortium name="DOE Joint Genome Institute"/>
            <person name="Martino E."/>
            <person name="Morin E."/>
            <person name="Grelet G."/>
            <person name="Kuo A."/>
            <person name="Kohler A."/>
            <person name="Daghino S."/>
            <person name="Barry K."/>
            <person name="Choi C."/>
            <person name="Cichocki N."/>
            <person name="Clum A."/>
            <person name="Copeland A."/>
            <person name="Hainaut M."/>
            <person name="Haridas S."/>
            <person name="Labutti K."/>
            <person name="Lindquist E."/>
            <person name="Lipzen A."/>
            <person name="Khouja H.-R."/>
            <person name="Murat C."/>
            <person name="Ohm R."/>
            <person name="Olson A."/>
            <person name="Spatafora J."/>
            <person name="Veneault-Fourrey C."/>
            <person name="Henrissat B."/>
            <person name="Grigoriev I."/>
            <person name="Martin F."/>
            <person name="Perotto S."/>
        </authorList>
    </citation>
    <scope>NUCLEOTIDE SEQUENCE [LARGE SCALE GENOMIC DNA]</scope>
    <source>
        <strain evidence="2 3">UAMH 7357</strain>
    </source>
</reference>
<evidence type="ECO:0000259" key="1">
    <source>
        <dbReference type="PROSITE" id="PS50090"/>
    </source>
</evidence>
<dbReference type="AlphaFoldDB" id="A0A2J6PGV9"/>
<dbReference type="InterPro" id="IPR009057">
    <property type="entry name" value="Homeodomain-like_sf"/>
</dbReference>
<evidence type="ECO:0000313" key="3">
    <source>
        <dbReference type="Proteomes" id="UP000235672"/>
    </source>
</evidence>
<sequence>EWPFQGFFKCIRIRDNVTYNLEFKLPSILERLHLPTDPAALDICSSKEAPAKVPTHHDVAVHSKTRQALLQPKKRRVKWTTEEDATLLQMRNDGCSWEKIHAALPHRSIGTIQVHYSTKLKR</sequence>
<dbReference type="Gene3D" id="1.10.10.60">
    <property type="entry name" value="Homeodomain-like"/>
    <property type="match status" value="1"/>
</dbReference>
<gene>
    <name evidence="2" type="ORF">NA56DRAFT_585982</name>
</gene>
<protein>
    <recommendedName>
        <fullName evidence="1">Myb-like domain-containing protein</fullName>
    </recommendedName>
</protein>
<dbReference type="CDD" id="cd00167">
    <property type="entry name" value="SANT"/>
    <property type="match status" value="1"/>
</dbReference>
<evidence type="ECO:0000313" key="2">
    <source>
        <dbReference type="EMBL" id="PMD13233.1"/>
    </source>
</evidence>
<dbReference type="PROSITE" id="PS50090">
    <property type="entry name" value="MYB_LIKE"/>
    <property type="match status" value="1"/>
</dbReference>
<dbReference type="EMBL" id="KZ613534">
    <property type="protein sequence ID" value="PMD13233.1"/>
    <property type="molecule type" value="Genomic_DNA"/>
</dbReference>
<dbReference type="InterPro" id="IPR001005">
    <property type="entry name" value="SANT/Myb"/>
</dbReference>
<dbReference type="SUPFAM" id="SSF46689">
    <property type="entry name" value="Homeodomain-like"/>
    <property type="match status" value="1"/>
</dbReference>
<dbReference type="OrthoDB" id="3563077at2759"/>
<keyword evidence="3" id="KW-1185">Reference proteome</keyword>
<dbReference type="SMART" id="SM00717">
    <property type="entry name" value="SANT"/>
    <property type="match status" value="1"/>
</dbReference>
<name>A0A2J6PGV9_9HELO</name>
<organism evidence="2 3">
    <name type="scientific">Hyaloscypha hepaticicola</name>
    <dbReference type="NCBI Taxonomy" id="2082293"/>
    <lineage>
        <taxon>Eukaryota</taxon>
        <taxon>Fungi</taxon>
        <taxon>Dikarya</taxon>
        <taxon>Ascomycota</taxon>
        <taxon>Pezizomycotina</taxon>
        <taxon>Leotiomycetes</taxon>
        <taxon>Helotiales</taxon>
        <taxon>Hyaloscyphaceae</taxon>
        <taxon>Hyaloscypha</taxon>
    </lineage>
</organism>